<dbReference type="EMBL" id="CAJVCH010307099">
    <property type="protein sequence ID" value="CAG7785918.1"/>
    <property type="molecule type" value="Genomic_DNA"/>
</dbReference>
<reference evidence="2" key="1">
    <citation type="submission" date="2021-06" db="EMBL/GenBank/DDBJ databases">
        <authorList>
            <person name="Hodson N. C."/>
            <person name="Mongue J. A."/>
            <person name="Jaron S. K."/>
        </authorList>
    </citation>
    <scope>NUCLEOTIDE SEQUENCE</scope>
</reference>
<dbReference type="Proteomes" id="UP000708208">
    <property type="component" value="Unassembled WGS sequence"/>
</dbReference>
<dbReference type="PROSITE" id="PS00135">
    <property type="entry name" value="TRYPSIN_SER"/>
    <property type="match status" value="1"/>
</dbReference>
<feature type="domain" description="Peptidase S1" evidence="1">
    <location>
        <begin position="7"/>
        <end position="114"/>
    </location>
</feature>
<proteinExistence type="predicted"/>
<organism evidence="2 3">
    <name type="scientific">Allacma fusca</name>
    <dbReference type="NCBI Taxonomy" id="39272"/>
    <lineage>
        <taxon>Eukaryota</taxon>
        <taxon>Metazoa</taxon>
        <taxon>Ecdysozoa</taxon>
        <taxon>Arthropoda</taxon>
        <taxon>Hexapoda</taxon>
        <taxon>Collembola</taxon>
        <taxon>Symphypleona</taxon>
        <taxon>Sminthuridae</taxon>
        <taxon>Allacma</taxon>
    </lineage>
</organism>
<accession>A0A8J2KBZ3</accession>
<dbReference type="GO" id="GO:0006508">
    <property type="term" value="P:proteolysis"/>
    <property type="evidence" value="ECO:0007669"/>
    <property type="project" value="InterPro"/>
</dbReference>
<name>A0A8J2KBZ3_9HEXA</name>
<dbReference type="OrthoDB" id="5565075at2759"/>
<protein>
    <recommendedName>
        <fullName evidence="1">Peptidase S1 domain-containing protein</fullName>
    </recommendedName>
</protein>
<dbReference type="InterPro" id="IPR001254">
    <property type="entry name" value="Trypsin_dom"/>
</dbReference>
<dbReference type="AlphaFoldDB" id="A0A8J2KBZ3"/>
<evidence type="ECO:0000313" key="2">
    <source>
        <dbReference type="EMBL" id="CAG7785918.1"/>
    </source>
</evidence>
<evidence type="ECO:0000259" key="1">
    <source>
        <dbReference type="Pfam" id="PF00089"/>
    </source>
</evidence>
<sequence length="124" mass="13567">KNCTHASVETLRRANGKLLTQEGCNSALADFRQGVEFSDSQICAFFTTISHGEAAIAPGDSGGPLYHAHLFTTIQIGVSSHVVTSLENYDEGWRCTNKLYPQTFTRVSSFETWIKGHAPEAKFG</sequence>
<evidence type="ECO:0000313" key="3">
    <source>
        <dbReference type="Proteomes" id="UP000708208"/>
    </source>
</evidence>
<comment type="caution">
    <text evidence="2">The sequence shown here is derived from an EMBL/GenBank/DDBJ whole genome shotgun (WGS) entry which is preliminary data.</text>
</comment>
<gene>
    <name evidence="2" type="ORF">AFUS01_LOCUS24513</name>
</gene>
<feature type="non-terminal residue" evidence="2">
    <location>
        <position position="1"/>
    </location>
</feature>
<keyword evidence="3" id="KW-1185">Reference proteome</keyword>
<dbReference type="InterPro" id="IPR033116">
    <property type="entry name" value="TRYPSIN_SER"/>
</dbReference>
<dbReference type="GO" id="GO:0004252">
    <property type="term" value="F:serine-type endopeptidase activity"/>
    <property type="evidence" value="ECO:0007669"/>
    <property type="project" value="InterPro"/>
</dbReference>
<dbReference type="Pfam" id="PF00089">
    <property type="entry name" value="Trypsin"/>
    <property type="match status" value="1"/>
</dbReference>